<name>A0A229UGM0_9BACL</name>
<proteinExistence type="predicted"/>
<dbReference type="EMBL" id="NMQW01000066">
    <property type="protein sequence ID" value="OXM82544.1"/>
    <property type="molecule type" value="Genomic_DNA"/>
</dbReference>
<organism evidence="2 3">
    <name type="scientific">Paenibacillus rigui</name>
    <dbReference type="NCBI Taxonomy" id="554312"/>
    <lineage>
        <taxon>Bacteria</taxon>
        <taxon>Bacillati</taxon>
        <taxon>Bacillota</taxon>
        <taxon>Bacilli</taxon>
        <taxon>Bacillales</taxon>
        <taxon>Paenibacillaceae</taxon>
        <taxon>Paenibacillus</taxon>
    </lineage>
</organism>
<evidence type="ECO:0000313" key="2">
    <source>
        <dbReference type="EMBL" id="OXM82544.1"/>
    </source>
</evidence>
<sequence length="94" mass="10975">MLDIIDPICKRRMRSEHKLNEGGRIYIRHAVCGKLLKRPYTGARVFAKLNCIFVRTVLMHPGYGVVYRRSRKGKHRNKEQENRQSGIIQCVPDP</sequence>
<evidence type="ECO:0000313" key="3">
    <source>
        <dbReference type="Proteomes" id="UP000215509"/>
    </source>
</evidence>
<comment type="caution">
    <text evidence="2">The sequence shown here is derived from an EMBL/GenBank/DDBJ whole genome shotgun (WGS) entry which is preliminary data.</text>
</comment>
<evidence type="ECO:0000256" key="1">
    <source>
        <dbReference type="SAM" id="MobiDB-lite"/>
    </source>
</evidence>
<reference evidence="2 3" key="1">
    <citation type="submission" date="2017-07" db="EMBL/GenBank/DDBJ databases">
        <title>Genome sequencing and assembly of Paenibacillus rigui.</title>
        <authorList>
            <person name="Mayilraj S."/>
        </authorList>
    </citation>
    <scope>NUCLEOTIDE SEQUENCE [LARGE SCALE GENOMIC DNA]</scope>
    <source>
        <strain evidence="2 3">JCM 16352</strain>
    </source>
</reference>
<dbReference type="Proteomes" id="UP000215509">
    <property type="component" value="Unassembled WGS sequence"/>
</dbReference>
<gene>
    <name evidence="2" type="ORF">CF651_30475</name>
</gene>
<feature type="region of interest" description="Disordered" evidence="1">
    <location>
        <begin position="70"/>
        <end position="94"/>
    </location>
</feature>
<dbReference type="AlphaFoldDB" id="A0A229UGM0"/>
<keyword evidence="3" id="KW-1185">Reference proteome</keyword>
<accession>A0A229UGM0</accession>
<protein>
    <submittedName>
        <fullName evidence="2">Uncharacterized protein</fullName>
    </submittedName>
</protein>